<dbReference type="GO" id="GO:0016811">
    <property type="term" value="F:hydrolase activity, acting on carbon-nitrogen (but not peptide) bonds, in linear amides"/>
    <property type="evidence" value="ECO:0007669"/>
    <property type="project" value="InterPro"/>
</dbReference>
<dbReference type="PANTHER" id="PTHR11647">
    <property type="entry name" value="HYDRANTOINASE/DIHYDROPYRIMIDINASE FAMILY MEMBER"/>
    <property type="match status" value="1"/>
</dbReference>
<comment type="caution">
    <text evidence="2">The sequence shown here is derived from an EMBL/GenBank/DDBJ whole genome shotgun (WGS) entry which is preliminary data.</text>
</comment>
<sequence>MAFDLLVKDTHIIDGTGAPWFRGSIAITDGTIDKIFRTPSPQITARTILDGSGLITCPGFVDTHTHSDLKLFSDPTLEPKLRQGITTEILGQDGFSMAPLYRDEVDAWETHLSGINGRLEGEWEWNSLASYLDAIAEQELAPNVATLVGHSTVRFNVLGFSDTSPTDDDLNQMVEHITEALDDGAIGLSTGLVYPPARYADTGEVKQLASALHDYGRPFVAHIRNEREQIWNALDEFIDIGADAGIPLHLSHFKLAGPPQQGKVDQALAVIETARERGVDFTVEQYPYTAGSTTLANVLPPWVQADGPEQTLVYLRDEESRDRIRRDINEWRIEGWENRGAYTGWENIEVTSVQSSANKSVEGKSIATIATERDTDPVSVVCDLLVDEELEVSMLLHQLTETDVREILCNERVNIGTDGLFGGRPHPRVYGTYPKILGQYIRDENLLTLEEGIRKMTSLPARAMGLDDKGIVRPSLDADLVLFDSRTVGTDASYEHPRRFPTGIPHVIVNGEIVVQDGELTDARPGQVIRK</sequence>
<dbReference type="Proteomes" id="UP001501729">
    <property type="component" value="Unassembled WGS sequence"/>
</dbReference>
<dbReference type="Pfam" id="PF07969">
    <property type="entry name" value="Amidohydro_3"/>
    <property type="match status" value="1"/>
</dbReference>
<name>A0AAV3USC8_9EURY</name>
<dbReference type="InterPro" id="IPR011059">
    <property type="entry name" value="Metal-dep_hydrolase_composite"/>
</dbReference>
<dbReference type="GO" id="GO:0016812">
    <property type="term" value="F:hydrolase activity, acting on carbon-nitrogen (but not peptide) bonds, in cyclic amides"/>
    <property type="evidence" value="ECO:0007669"/>
    <property type="project" value="TreeGrafter"/>
</dbReference>
<proteinExistence type="predicted"/>
<organism evidence="2 3">
    <name type="scientific">Haladaptatus pallidirubidus</name>
    <dbReference type="NCBI Taxonomy" id="1008152"/>
    <lineage>
        <taxon>Archaea</taxon>
        <taxon>Methanobacteriati</taxon>
        <taxon>Methanobacteriota</taxon>
        <taxon>Stenosarchaea group</taxon>
        <taxon>Halobacteria</taxon>
        <taxon>Halobacteriales</taxon>
        <taxon>Haladaptataceae</taxon>
        <taxon>Haladaptatus</taxon>
    </lineage>
</organism>
<evidence type="ECO:0000313" key="3">
    <source>
        <dbReference type="Proteomes" id="UP001501729"/>
    </source>
</evidence>
<reference evidence="2 3" key="1">
    <citation type="journal article" date="2019" name="Int. J. Syst. Evol. Microbiol.">
        <title>The Global Catalogue of Microorganisms (GCM) 10K type strain sequencing project: providing services to taxonomists for standard genome sequencing and annotation.</title>
        <authorList>
            <consortium name="The Broad Institute Genomics Platform"/>
            <consortium name="The Broad Institute Genome Sequencing Center for Infectious Disease"/>
            <person name="Wu L."/>
            <person name="Ma J."/>
        </authorList>
    </citation>
    <scope>NUCLEOTIDE SEQUENCE [LARGE SCALE GENOMIC DNA]</scope>
    <source>
        <strain evidence="2 3">JCM 17504</strain>
    </source>
</reference>
<dbReference type="GO" id="GO:0005829">
    <property type="term" value="C:cytosol"/>
    <property type="evidence" value="ECO:0007669"/>
    <property type="project" value="TreeGrafter"/>
</dbReference>
<accession>A0AAV3USC8</accession>
<evidence type="ECO:0000259" key="1">
    <source>
        <dbReference type="Pfam" id="PF07969"/>
    </source>
</evidence>
<dbReference type="InterPro" id="IPR032466">
    <property type="entry name" value="Metal_Hydrolase"/>
</dbReference>
<keyword evidence="3" id="KW-1185">Reference proteome</keyword>
<dbReference type="Gene3D" id="3.30.1490.130">
    <property type="entry name" value="D-aminoacylase. Domain 3"/>
    <property type="match status" value="1"/>
</dbReference>
<dbReference type="EMBL" id="BAABKX010000030">
    <property type="protein sequence ID" value="GAA5065406.1"/>
    <property type="molecule type" value="Genomic_DNA"/>
</dbReference>
<evidence type="ECO:0000313" key="2">
    <source>
        <dbReference type="EMBL" id="GAA5065406.1"/>
    </source>
</evidence>
<dbReference type="SUPFAM" id="SSF51338">
    <property type="entry name" value="Composite domain of metallo-dependent hydrolases"/>
    <property type="match status" value="1"/>
</dbReference>
<dbReference type="SUPFAM" id="SSF51556">
    <property type="entry name" value="Metallo-dependent hydrolases"/>
    <property type="match status" value="1"/>
</dbReference>
<dbReference type="Gene3D" id="3.20.20.140">
    <property type="entry name" value="Metal-dependent hydrolases"/>
    <property type="match status" value="1"/>
</dbReference>
<dbReference type="CDD" id="cd01297">
    <property type="entry name" value="D-aminoacylase"/>
    <property type="match status" value="1"/>
</dbReference>
<dbReference type="RefSeq" id="WP_227779090.1">
    <property type="nucleotide sequence ID" value="NZ_BAABKX010000030.1"/>
</dbReference>
<dbReference type="PANTHER" id="PTHR11647:SF1">
    <property type="entry name" value="COLLAPSIN RESPONSE MEDIATOR PROTEIN"/>
    <property type="match status" value="1"/>
</dbReference>
<feature type="domain" description="Amidohydrolase 3" evidence="1">
    <location>
        <begin position="49"/>
        <end position="515"/>
    </location>
</feature>
<dbReference type="Gene3D" id="2.30.40.10">
    <property type="entry name" value="Urease, subunit C, domain 1"/>
    <property type="match status" value="1"/>
</dbReference>
<gene>
    <name evidence="2" type="ORF">GCM10025751_56290</name>
</gene>
<dbReference type="GeneID" id="68617237"/>
<dbReference type="AlphaFoldDB" id="A0AAV3USC8"/>
<dbReference type="InterPro" id="IPR013108">
    <property type="entry name" value="Amidohydro_3"/>
</dbReference>
<dbReference type="InterPro" id="IPR050378">
    <property type="entry name" value="Metallo-dep_Hydrolases_sf"/>
</dbReference>
<dbReference type="InterPro" id="IPR023100">
    <property type="entry name" value="D-aminoacylase_insert_dom_sf"/>
</dbReference>
<protein>
    <submittedName>
        <fullName evidence="2">D-aminoacylase</fullName>
    </submittedName>
</protein>